<reference evidence="2 3" key="1">
    <citation type="submission" date="2020-05" db="EMBL/GenBank/DDBJ databases">
        <authorList>
            <person name="Khan S.A."/>
            <person name="Jeon C.O."/>
            <person name="Chun B.H."/>
        </authorList>
    </citation>
    <scope>NUCLEOTIDE SEQUENCE [LARGE SCALE GENOMIC DNA]</scope>
    <source>
        <strain evidence="2 3">B156</strain>
    </source>
</reference>
<gene>
    <name evidence="2" type="ORF">HK415_17405</name>
</gene>
<dbReference type="EMBL" id="JABFCS010000001">
    <property type="protein sequence ID" value="NNU44561.1"/>
    <property type="molecule type" value="Genomic_DNA"/>
</dbReference>
<evidence type="ECO:0000313" key="2">
    <source>
        <dbReference type="EMBL" id="NNU44561.1"/>
    </source>
</evidence>
<organism evidence="2 3">
    <name type="scientific">Ramlibacter montanisoli</name>
    <dbReference type="NCBI Taxonomy" id="2732512"/>
    <lineage>
        <taxon>Bacteria</taxon>
        <taxon>Pseudomonadati</taxon>
        <taxon>Pseudomonadota</taxon>
        <taxon>Betaproteobacteria</taxon>
        <taxon>Burkholderiales</taxon>
        <taxon>Comamonadaceae</taxon>
        <taxon>Ramlibacter</taxon>
    </lineage>
</organism>
<evidence type="ECO:0000313" key="3">
    <source>
        <dbReference type="Proteomes" id="UP000552954"/>
    </source>
</evidence>
<keyword evidence="3" id="KW-1185">Reference proteome</keyword>
<dbReference type="Proteomes" id="UP000552954">
    <property type="component" value="Unassembled WGS sequence"/>
</dbReference>
<feature type="compositionally biased region" description="Basic and acidic residues" evidence="1">
    <location>
        <begin position="51"/>
        <end position="61"/>
    </location>
</feature>
<evidence type="ECO:0000256" key="1">
    <source>
        <dbReference type="SAM" id="MobiDB-lite"/>
    </source>
</evidence>
<proteinExistence type="predicted"/>
<comment type="caution">
    <text evidence="2">The sequence shown here is derived from an EMBL/GenBank/DDBJ whole genome shotgun (WGS) entry which is preliminary data.</text>
</comment>
<feature type="region of interest" description="Disordered" evidence="1">
    <location>
        <begin position="1"/>
        <end position="72"/>
    </location>
</feature>
<accession>A0A849KJ30</accession>
<protein>
    <submittedName>
        <fullName evidence="2">Uncharacterized protein</fullName>
    </submittedName>
</protein>
<name>A0A849KJ30_9BURK</name>
<sequence length="72" mass="8111">MAWTQEASHARRPHPIDHGLAHPQPERGTIPQPKPRADDDQQELVPNQRTVSEENEKRDGVGGHTDFVQTPD</sequence>
<reference evidence="2 3" key="2">
    <citation type="submission" date="2020-06" db="EMBL/GenBank/DDBJ databases">
        <title>Ramlibacter rhizophilus sp. nov., isolated from rhizosphere soil of national flower Mugunghwa from South Korea.</title>
        <authorList>
            <person name="Zheng-Fei Y."/>
            <person name="Huan T."/>
        </authorList>
    </citation>
    <scope>NUCLEOTIDE SEQUENCE [LARGE SCALE GENOMIC DNA]</scope>
    <source>
        <strain evidence="2 3">B156</strain>
    </source>
</reference>
<dbReference type="RefSeq" id="WP_171561459.1">
    <property type="nucleotide sequence ID" value="NZ_JABFCS010000001.1"/>
</dbReference>
<dbReference type="AlphaFoldDB" id="A0A849KJ30"/>